<name>A0A5J6L837_9MICO</name>
<dbReference type="InterPro" id="IPR025442">
    <property type="entry name" value="DUF4185"/>
</dbReference>
<dbReference type="RefSeq" id="WP_150926903.1">
    <property type="nucleotide sequence ID" value="NZ_CP044232.1"/>
</dbReference>
<evidence type="ECO:0000313" key="4">
    <source>
        <dbReference type="Proteomes" id="UP000325516"/>
    </source>
</evidence>
<dbReference type="Gene3D" id="2.60.120.260">
    <property type="entry name" value="Galactose-binding domain-like"/>
    <property type="match status" value="1"/>
</dbReference>
<feature type="chain" id="PRO_5023838886" evidence="1">
    <location>
        <begin position="33"/>
        <end position="511"/>
    </location>
</feature>
<keyword evidence="4" id="KW-1185">Reference proteome</keyword>
<keyword evidence="1" id="KW-0732">Signal</keyword>
<proteinExistence type="predicted"/>
<evidence type="ECO:0000259" key="2">
    <source>
        <dbReference type="Pfam" id="PF13810"/>
    </source>
</evidence>
<evidence type="ECO:0000313" key="3">
    <source>
        <dbReference type="EMBL" id="QEW04618.1"/>
    </source>
</evidence>
<sequence length="511" mass="55484">MRPRRRAAAGTAITGLAMAGVLAVGGVGPALATDAPTPVTVVEKLTGPDAPNNTWGRWDIKATDLGVMWDDGDGRILTAFGDTFGNGWVGPGGGSGPNGNWRSNVLVRSSDRDLSDGMLFESAPQSPHGIAKELIPSKKVSGDEMTTIPTAGISVGDRQYMGFMSVRQWGEPGYWDTNYAGIAYSDDDGENWTVSSTKWENDAEGTNPFQMQAYVRKGGDVYVFGTPNGRQGAVHVAKVSPRKMLDKGAYRYWDGRRWSKSEADAVPVIDAPASELSVHYDEFSKRFLLMTLSGEDIVMHTAKKPEGPWTGPQVVASSADYPGLYGGYFHPWSADGVMYFAMSQWSPYNTYLMRMQIDRDGVIVNPNLVANPSFERGTTVGDGTNGTWGCTPNCGIDTAPPESFSGDRNAFVRFNSGWRNIWQDVDVQPGTDYRLTGFVRTSINSDAGFFGARSLDGQVIGEAHFISVGPWTKFTVDFNSGAHEDVQVFAGVWTNGGDIWLQADDIALIRR</sequence>
<dbReference type="EMBL" id="CP044232">
    <property type="protein sequence ID" value="QEW04618.1"/>
    <property type="molecule type" value="Genomic_DNA"/>
</dbReference>
<dbReference type="KEGG" id="mlz:F6J85_17010"/>
<dbReference type="AlphaFoldDB" id="A0A5J6L837"/>
<dbReference type="Proteomes" id="UP000325516">
    <property type="component" value="Chromosome"/>
</dbReference>
<feature type="domain" description="DUF4185" evidence="2">
    <location>
        <begin position="50"/>
        <end position="354"/>
    </location>
</feature>
<evidence type="ECO:0000256" key="1">
    <source>
        <dbReference type="SAM" id="SignalP"/>
    </source>
</evidence>
<dbReference type="CDD" id="cd15482">
    <property type="entry name" value="Sialidase_non-viral"/>
    <property type="match status" value="1"/>
</dbReference>
<accession>A0A5J6L837</accession>
<feature type="signal peptide" evidence="1">
    <location>
        <begin position="1"/>
        <end position="32"/>
    </location>
</feature>
<dbReference type="Pfam" id="PF13810">
    <property type="entry name" value="DUF4185"/>
    <property type="match status" value="1"/>
</dbReference>
<organism evidence="3 4">
    <name type="scientific">Microbacterium lushaniae</name>
    <dbReference type="NCBI Taxonomy" id="2614639"/>
    <lineage>
        <taxon>Bacteria</taxon>
        <taxon>Bacillati</taxon>
        <taxon>Actinomycetota</taxon>
        <taxon>Actinomycetes</taxon>
        <taxon>Micrococcales</taxon>
        <taxon>Microbacteriaceae</taxon>
        <taxon>Microbacterium</taxon>
    </lineage>
</organism>
<dbReference type="Gene3D" id="2.120.10.10">
    <property type="match status" value="1"/>
</dbReference>
<gene>
    <name evidence="3" type="ORF">F6J85_17010</name>
</gene>
<reference evidence="4" key="1">
    <citation type="submission" date="2019-09" db="EMBL/GenBank/DDBJ databases">
        <title>Mumia zhuanghuii sp. nov. isolated from the intestinal contents of plateau pika (Ochotona curzoniae) in the Qinghai-Tibet plateau of China.</title>
        <authorList>
            <person name="Tian Z."/>
        </authorList>
    </citation>
    <scope>NUCLEOTIDE SEQUENCE [LARGE SCALE GENOMIC DNA]</scope>
    <source>
        <strain evidence="4">L-031</strain>
    </source>
</reference>
<protein>
    <submittedName>
        <fullName evidence="3">DUF4185 domain-containing protein</fullName>
    </submittedName>
</protein>